<feature type="compositionally biased region" description="Low complexity" evidence="1">
    <location>
        <begin position="474"/>
        <end position="483"/>
    </location>
</feature>
<gene>
    <name evidence="3" type="ORF">C8A00DRAFT_12350</name>
</gene>
<keyword evidence="4" id="KW-1185">Reference proteome</keyword>
<evidence type="ECO:0000313" key="3">
    <source>
        <dbReference type="EMBL" id="KAK4156774.1"/>
    </source>
</evidence>
<feature type="region of interest" description="Disordered" evidence="1">
    <location>
        <begin position="239"/>
        <end position="278"/>
    </location>
</feature>
<feature type="transmembrane region" description="Helical" evidence="2">
    <location>
        <begin position="284"/>
        <end position="306"/>
    </location>
</feature>
<evidence type="ECO:0000256" key="1">
    <source>
        <dbReference type="SAM" id="MobiDB-lite"/>
    </source>
</evidence>
<accession>A0AAN7A0C8</accession>
<feature type="region of interest" description="Disordered" evidence="1">
    <location>
        <begin position="325"/>
        <end position="347"/>
    </location>
</feature>
<feature type="compositionally biased region" description="Low complexity" evidence="1">
    <location>
        <begin position="160"/>
        <end position="170"/>
    </location>
</feature>
<comment type="caution">
    <text evidence="3">The sequence shown here is derived from an EMBL/GenBank/DDBJ whole genome shotgun (WGS) entry which is preliminary data.</text>
</comment>
<dbReference type="Proteomes" id="UP001302745">
    <property type="component" value="Unassembled WGS sequence"/>
</dbReference>
<keyword evidence="2" id="KW-1133">Transmembrane helix</keyword>
<feature type="region of interest" description="Disordered" evidence="1">
    <location>
        <begin position="19"/>
        <end position="217"/>
    </location>
</feature>
<organism evidence="3 4">
    <name type="scientific">Chaetomidium leptoderma</name>
    <dbReference type="NCBI Taxonomy" id="669021"/>
    <lineage>
        <taxon>Eukaryota</taxon>
        <taxon>Fungi</taxon>
        <taxon>Dikarya</taxon>
        <taxon>Ascomycota</taxon>
        <taxon>Pezizomycotina</taxon>
        <taxon>Sordariomycetes</taxon>
        <taxon>Sordariomycetidae</taxon>
        <taxon>Sordariales</taxon>
        <taxon>Chaetomiaceae</taxon>
        <taxon>Chaetomidium</taxon>
    </lineage>
</organism>
<dbReference type="AlphaFoldDB" id="A0AAN7A0C8"/>
<dbReference type="EMBL" id="MU856861">
    <property type="protein sequence ID" value="KAK4156774.1"/>
    <property type="molecule type" value="Genomic_DNA"/>
</dbReference>
<evidence type="ECO:0000313" key="4">
    <source>
        <dbReference type="Proteomes" id="UP001302745"/>
    </source>
</evidence>
<feature type="compositionally biased region" description="Polar residues" evidence="1">
    <location>
        <begin position="239"/>
        <end position="254"/>
    </location>
</feature>
<feature type="compositionally biased region" description="Pro residues" evidence="1">
    <location>
        <begin position="436"/>
        <end position="445"/>
    </location>
</feature>
<evidence type="ECO:0000256" key="2">
    <source>
        <dbReference type="SAM" id="Phobius"/>
    </source>
</evidence>
<keyword evidence="2" id="KW-0812">Transmembrane</keyword>
<proteinExistence type="predicted"/>
<feature type="compositionally biased region" description="Polar residues" evidence="1">
    <location>
        <begin position="193"/>
        <end position="202"/>
    </location>
</feature>
<feature type="compositionally biased region" description="Low complexity" evidence="1">
    <location>
        <begin position="137"/>
        <end position="150"/>
    </location>
</feature>
<name>A0AAN7A0C8_9PEZI</name>
<feature type="compositionally biased region" description="Acidic residues" evidence="1">
    <location>
        <begin position="107"/>
        <end position="136"/>
    </location>
</feature>
<sequence>MRVTGPTVRRRNHAWLQMRSLDRRATRLARRQQQKEDTSDDADTSGDEFVSSIDSSDDDSDTDGPTKTVRPPLASISVGLRTGRGARLLPTATAEVATGVTLGAGEGVEEVDGVESESESDGLESDGVESDGESSADESTAPPANTTLPPGAAPPPPPTITSATTISTIGSPPPPASTSAATRPSPPPKISTRPLSSESFSTVLPVPSSSRGSSSSLDELVTSLTRTSSLAPVASAITTSSPSVPITGSTQTDEAQVVSPDRQANEREGDGLGAAAQSGVSSGAAAGIALGVLAFVALLAGAALLWRKRRRDSGLPFFPQTRFRLKDDDESHPPSVTGPLPGHVGGPNAAKTNIQIMDDLMKAAYAADNGTNSMEGAYAPALPKLPPQLPQHQQTRVFLDEKAYFALAGPDAPATPKKPVMRWLDDVRTPTQPNGPEIPPSPAMPPSATMPRMVPGGGGGRVPDPPQPAYFGRDTMTTDTTNTSVRWYG</sequence>
<reference evidence="3" key="2">
    <citation type="submission" date="2023-05" db="EMBL/GenBank/DDBJ databases">
        <authorList>
            <consortium name="Lawrence Berkeley National Laboratory"/>
            <person name="Steindorff A."/>
            <person name="Hensen N."/>
            <person name="Bonometti L."/>
            <person name="Westerberg I."/>
            <person name="Brannstrom I.O."/>
            <person name="Guillou S."/>
            <person name="Cros-Aarteil S."/>
            <person name="Calhoun S."/>
            <person name="Haridas S."/>
            <person name="Kuo A."/>
            <person name="Mondo S."/>
            <person name="Pangilinan J."/>
            <person name="Riley R."/>
            <person name="Labutti K."/>
            <person name="Andreopoulos B."/>
            <person name="Lipzen A."/>
            <person name="Chen C."/>
            <person name="Yanf M."/>
            <person name="Daum C."/>
            <person name="Ng V."/>
            <person name="Clum A."/>
            <person name="Ohm R."/>
            <person name="Martin F."/>
            <person name="Silar P."/>
            <person name="Natvig D."/>
            <person name="Lalanne C."/>
            <person name="Gautier V."/>
            <person name="Ament-Velasquez S.L."/>
            <person name="Kruys A."/>
            <person name="Hutchinson M.I."/>
            <person name="Powell A.J."/>
            <person name="Barry K."/>
            <person name="Miller A.N."/>
            <person name="Grigoriev I.V."/>
            <person name="Debuchy R."/>
            <person name="Gladieux P."/>
            <person name="Thoren M.H."/>
            <person name="Johannesson H."/>
        </authorList>
    </citation>
    <scope>NUCLEOTIDE SEQUENCE</scope>
    <source>
        <strain evidence="3">CBS 538.74</strain>
    </source>
</reference>
<feature type="region of interest" description="Disordered" evidence="1">
    <location>
        <begin position="429"/>
        <end position="489"/>
    </location>
</feature>
<protein>
    <submittedName>
        <fullName evidence="3">Uncharacterized protein</fullName>
    </submittedName>
</protein>
<keyword evidence="2" id="KW-0472">Membrane</keyword>
<reference evidence="3" key="1">
    <citation type="journal article" date="2023" name="Mol. Phylogenet. Evol.">
        <title>Genome-scale phylogeny and comparative genomics of the fungal order Sordariales.</title>
        <authorList>
            <person name="Hensen N."/>
            <person name="Bonometti L."/>
            <person name="Westerberg I."/>
            <person name="Brannstrom I.O."/>
            <person name="Guillou S."/>
            <person name="Cros-Aarteil S."/>
            <person name="Calhoun S."/>
            <person name="Haridas S."/>
            <person name="Kuo A."/>
            <person name="Mondo S."/>
            <person name="Pangilinan J."/>
            <person name="Riley R."/>
            <person name="LaButti K."/>
            <person name="Andreopoulos B."/>
            <person name="Lipzen A."/>
            <person name="Chen C."/>
            <person name="Yan M."/>
            <person name="Daum C."/>
            <person name="Ng V."/>
            <person name="Clum A."/>
            <person name="Steindorff A."/>
            <person name="Ohm R.A."/>
            <person name="Martin F."/>
            <person name="Silar P."/>
            <person name="Natvig D.O."/>
            <person name="Lalanne C."/>
            <person name="Gautier V."/>
            <person name="Ament-Velasquez S.L."/>
            <person name="Kruys A."/>
            <person name="Hutchinson M.I."/>
            <person name="Powell A.J."/>
            <person name="Barry K."/>
            <person name="Miller A.N."/>
            <person name="Grigoriev I.V."/>
            <person name="Debuchy R."/>
            <person name="Gladieux P."/>
            <person name="Hiltunen Thoren M."/>
            <person name="Johannesson H."/>
        </authorList>
    </citation>
    <scope>NUCLEOTIDE SEQUENCE</scope>
    <source>
        <strain evidence="3">CBS 538.74</strain>
    </source>
</reference>